<sequence>MMMELNTDDTSSPHKKSYSAMVVLVVDAAGSIRDIVKAILTEMGFSHIMAASNGEHALRILTEGIRVDLIISEAQMPKMDGISLLQRLRADKKYAMTPFIIISAAIEQASVLNAIRSGVSDYIAKPFSAKILSARIRRAIEQPVKAAKVIAPTTAGTDDSAVAKNTKQQSRILVVDDVADNIQLLSEILRPDYIVKAATNGATALKICATEPQPDLVLLDVMMPQMDGFEVCRRLKADPNTQHIAVIFLTAMDKTEDMVQGLELGAVDYITKPVNPPVVKARVNTHCRLLNDQKALRDQVDTLMENVHLKQKIERISQQDFSRPLSVIQAGLAIQLTPAANNLPAEVLAAQNACAELKSMLEPLIEPPS</sequence>
<feature type="domain" description="Response regulatory" evidence="7">
    <location>
        <begin position="22"/>
        <end position="140"/>
    </location>
</feature>
<comment type="caution">
    <text evidence="8">The sequence shown here is derived from an EMBL/GenBank/DDBJ whole genome shotgun (WGS) entry which is preliminary data.</text>
</comment>
<dbReference type="InterPro" id="IPR011006">
    <property type="entry name" value="CheY-like_superfamily"/>
</dbReference>
<reference evidence="8 9" key="1">
    <citation type="journal article" date="2023" name="Ecotoxicol. Environ. Saf.">
        <title>Mercury remediation potential of mercury-resistant strain Rheinheimera metallidurans sp. nov. isolated from a municipal waste dumping site.</title>
        <authorList>
            <person name="Yadav V."/>
            <person name="Manjhi A."/>
            <person name="Vadakedath N."/>
        </authorList>
    </citation>
    <scope>NUCLEOTIDE SEQUENCE [LARGE SCALE GENOMIC DNA]</scope>
    <source>
        <strain evidence="8 9">E-49</strain>
    </source>
</reference>
<evidence type="ECO:0000256" key="1">
    <source>
        <dbReference type="ARBA" id="ARBA00022553"/>
    </source>
</evidence>
<dbReference type="Pfam" id="PF00072">
    <property type="entry name" value="Response_reg"/>
    <property type="match status" value="2"/>
</dbReference>
<dbReference type="RefSeq" id="WP_335735290.1">
    <property type="nucleotide sequence ID" value="NZ_JALAAR010000004.1"/>
</dbReference>
<protein>
    <submittedName>
        <fullName evidence="8">Response regulator</fullName>
    </submittedName>
</protein>
<dbReference type="InterPro" id="IPR001789">
    <property type="entry name" value="Sig_transdc_resp-reg_receiver"/>
</dbReference>
<comment type="caution">
    <text evidence="6">Lacks conserved residue(s) required for the propagation of feature annotation.</text>
</comment>
<keyword evidence="2" id="KW-0902">Two-component regulatory system</keyword>
<keyword evidence="5" id="KW-0804">Transcription</keyword>
<dbReference type="PROSITE" id="PS50110">
    <property type="entry name" value="RESPONSE_REGULATORY"/>
    <property type="match status" value="2"/>
</dbReference>
<keyword evidence="9" id="KW-1185">Reference proteome</keyword>
<evidence type="ECO:0000256" key="5">
    <source>
        <dbReference type="ARBA" id="ARBA00023163"/>
    </source>
</evidence>
<evidence type="ECO:0000313" key="8">
    <source>
        <dbReference type="EMBL" id="MEH8016874.1"/>
    </source>
</evidence>
<evidence type="ECO:0000313" key="9">
    <source>
        <dbReference type="Proteomes" id="UP001375382"/>
    </source>
</evidence>
<dbReference type="PANTHER" id="PTHR48111:SF1">
    <property type="entry name" value="TWO-COMPONENT RESPONSE REGULATOR ORR33"/>
    <property type="match status" value="1"/>
</dbReference>
<organism evidence="8 9">
    <name type="scientific">Rheinheimera muenzenbergensis</name>
    <dbReference type="NCBI Taxonomy" id="1193628"/>
    <lineage>
        <taxon>Bacteria</taxon>
        <taxon>Pseudomonadati</taxon>
        <taxon>Pseudomonadota</taxon>
        <taxon>Gammaproteobacteria</taxon>
        <taxon>Chromatiales</taxon>
        <taxon>Chromatiaceae</taxon>
        <taxon>Rheinheimera</taxon>
    </lineage>
</organism>
<evidence type="ECO:0000256" key="3">
    <source>
        <dbReference type="ARBA" id="ARBA00023015"/>
    </source>
</evidence>
<evidence type="ECO:0000256" key="4">
    <source>
        <dbReference type="ARBA" id="ARBA00023125"/>
    </source>
</evidence>
<dbReference type="CDD" id="cd19920">
    <property type="entry name" value="REC_PA4781-like"/>
    <property type="match status" value="1"/>
</dbReference>
<keyword evidence="3" id="KW-0805">Transcription regulation</keyword>
<dbReference type="Proteomes" id="UP001375382">
    <property type="component" value="Unassembled WGS sequence"/>
</dbReference>
<dbReference type="Gene3D" id="3.40.50.2300">
    <property type="match status" value="2"/>
</dbReference>
<proteinExistence type="predicted"/>
<dbReference type="SUPFAM" id="SSF52172">
    <property type="entry name" value="CheY-like"/>
    <property type="match status" value="2"/>
</dbReference>
<accession>A0ABU8C4Y1</accession>
<name>A0ABU8C4Y1_9GAMM</name>
<keyword evidence="4" id="KW-0238">DNA-binding</keyword>
<evidence type="ECO:0000256" key="2">
    <source>
        <dbReference type="ARBA" id="ARBA00023012"/>
    </source>
</evidence>
<gene>
    <name evidence="8" type="ORF">MN202_06510</name>
</gene>
<feature type="modified residue" description="4-aspartylphosphate" evidence="6">
    <location>
        <position position="220"/>
    </location>
</feature>
<dbReference type="SMART" id="SM00448">
    <property type="entry name" value="REC"/>
    <property type="match status" value="2"/>
</dbReference>
<evidence type="ECO:0000259" key="7">
    <source>
        <dbReference type="PROSITE" id="PS50110"/>
    </source>
</evidence>
<dbReference type="InterPro" id="IPR039420">
    <property type="entry name" value="WalR-like"/>
</dbReference>
<feature type="domain" description="Response regulatory" evidence="7">
    <location>
        <begin position="171"/>
        <end position="287"/>
    </location>
</feature>
<dbReference type="PANTHER" id="PTHR48111">
    <property type="entry name" value="REGULATOR OF RPOS"/>
    <property type="match status" value="1"/>
</dbReference>
<keyword evidence="1 6" id="KW-0597">Phosphoprotein</keyword>
<dbReference type="EMBL" id="JALAAR010000004">
    <property type="protein sequence ID" value="MEH8016874.1"/>
    <property type="molecule type" value="Genomic_DNA"/>
</dbReference>
<evidence type="ECO:0000256" key="6">
    <source>
        <dbReference type="PROSITE-ProRule" id="PRU00169"/>
    </source>
</evidence>